<accession>A0A8X6JJX5</accession>
<protein>
    <submittedName>
        <fullName evidence="1">Transposable element P transposase</fullName>
    </submittedName>
</protein>
<dbReference type="AlphaFoldDB" id="A0A8X6JJX5"/>
<evidence type="ECO:0000313" key="2">
    <source>
        <dbReference type="Proteomes" id="UP000887116"/>
    </source>
</evidence>
<proteinExistence type="predicted"/>
<organism evidence="1 2">
    <name type="scientific">Trichonephila clavata</name>
    <name type="common">Joro spider</name>
    <name type="synonym">Nephila clavata</name>
    <dbReference type="NCBI Taxonomy" id="2740835"/>
    <lineage>
        <taxon>Eukaryota</taxon>
        <taxon>Metazoa</taxon>
        <taxon>Ecdysozoa</taxon>
        <taxon>Arthropoda</taxon>
        <taxon>Chelicerata</taxon>
        <taxon>Arachnida</taxon>
        <taxon>Araneae</taxon>
        <taxon>Araneomorphae</taxon>
        <taxon>Entelegynae</taxon>
        <taxon>Araneoidea</taxon>
        <taxon>Nephilidae</taxon>
        <taxon>Trichonephila</taxon>
    </lineage>
</organism>
<comment type="caution">
    <text evidence="1">The sequence shown here is derived from an EMBL/GenBank/DDBJ whole genome shotgun (WGS) entry which is preliminary data.</text>
</comment>
<gene>
    <name evidence="1" type="primary">X975_24051</name>
    <name evidence="1" type="ORF">TNCT_345131</name>
</gene>
<dbReference type="Proteomes" id="UP000887116">
    <property type="component" value="Unassembled WGS sequence"/>
</dbReference>
<name>A0A8X6JJX5_TRICU</name>
<evidence type="ECO:0000313" key="1">
    <source>
        <dbReference type="EMBL" id="GFR28328.1"/>
    </source>
</evidence>
<reference evidence="1" key="1">
    <citation type="submission" date="2020-07" db="EMBL/GenBank/DDBJ databases">
        <title>Multicomponent nature underlies the extraordinary mechanical properties of spider dragline silk.</title>
        <authorList>
            <person name="Kono N."/>
            <person name="Nakamura H."/>
            <person name="Mori M."/>
            <person name="Yoshida Y."/>
            <person name="Ohtoshi R."/>
            <person name="Malay A.D."/>
            <person name="Moran D.A.P."/>
            <person name="Tomita M."/>
            <person name="Numata K."/>
            <person name="Arakawa K."/>
        </authorList>
    </citation>
    <scope>NUCLEOTIDE SEQUENCE</scope>
</reference>
<sequence length="191" mass="22433">MYPDPSEFSQIRKVSFSSLFKIYNEEMNNIVEIAPKLCLKALKPTNFEKQNVQLVLKIFEESNMTALNVLQDKLGYPEMFKDTAIFIKHVLAFWQIMDIKNPTKVKVNSVPFSSIDDDRFLFFSKFVQWLDCWKNLKQNKREGCFSEETLFALRQTVNTILELIKSLLTEQNFKYVLTGKFQTDNLEARFG</sequence>
<dbReference type="OrthoDB" id="6437122at2759"/>
<dbReference type="EMBL" id="BMAO01028951">
    <property type="protein sequence ID" value="GFR28328.1"/>
    <property type="molecule type" value="Genomic_DNA"/>
</dbReference>
<keyword evidence="2" id="KW-1185">Reference proteome</keyword>